<dbReference type="SUPFAM" id="SSF52540">
    <property type="entry name" value="P-loop containing nucleoside triphosphate hydrolases"/>
    <property type="match status" value="1"/>
</dbReference>
<organism evidence="2 3">
    <name type="scientific">Fodinicola feengrottensis</name>
    <dbReference type="NCBI Taxonomy" id="435914"/>
    <lineage>
        <taxon>Bacteria</taxon>
        <taxon>Bacillati</taxon>
        <taxon>Actinomycetota</taxon>
        <taxon>Actinomycetes</taxon>
        <taxon>Mycobacteriales</taxon>
        <taxon>Fodinicola</taxon>
    </lineage>
</organism>
<gene>
    <name evidence="2" type="ORF">GCM10009765_64120</name>
</gene>
<dbReference type="RefSeq" id="WP_344313991.1">
    <property type="nucleotide sequence ID" value="NZ_BAAANY010000031.1"/>
</dbReference>
<comment type="caution">
    <text evidence="2">The sequence shown here is derived from an EMBL/GenBank/DDBJ whole genome shotgun (WGS) entry which is preliminary data.</text>
</comment>
<dbReference type="CDD" id="cd02042">
    <property type="entry name" value="ParAB_family"/>
    <property type="match status" value="1"/>
</dbReference>
<protein>
    <submittedName>
        <fullName evidence="2">AAA family ATPase</fullName>
    </submittedName>
</protein>
<dbReference type="Pfam" id="PF13614">
    <property type="entry name" value="AAA_31"/>
    <property type="match status" value="1"/>
</dbReference>
<proteinExistence type="predicted"/>
<dbReference type="InterPro" id="IPR050678">
    <property type="entry name" value="DNA_Partitioning_ATPase"/>
</dbReference>
<evidence type="ECO:0000313" key="3">
    <source>
        <dbReference type="Proteomes" id="UP001500618"/>
    </source>
</evidence>
<dbReference type="Gene3D" id="3.40.50.300">
    <property type="entry name" value="P-loop containing nucleotide triphosphate hydrolases"/>
    <property type="match status" value="1"/>
</dbReference>
<keyword evidence="3" id="KW-1185">Reference proteome</keyword>
<dbReference type="PANTHER" id="PTHR13696:SF99">
    <property type="entry name" value="COBYRINIC ACID AC-DIAMIDE SYNTHASE"/>
    <property type="match status" value="1"/>
</dbReference>
<reference evidence="3" key="1">
    <citation type="journal article" date="2019" name="Int. J. Syst. Evol. Microbiol.">
        <title>The Global Catalogue of Microorganisms (GCM) 10K type strain sequencing project: providing services to taxonomists for standard genome sequencing and annotation.</title>
        <authorList>
            <consortium name="The Broad Institute Genomics Platform"/>
            <consortium name="The Broad Institute Genome Sequencing Center for Infectious Disease"/>
            <person name="Wu L."/>
            <person name="Ma J."/>
        </authorList>
    </citation>
    <scope>NUCLEOTIDE SEQUENCE [LARGE SCALE GENOMIC DNA]</scope>
    <source>
        <strain evidence="3">JCM 14718</strain>
    </source>
</reference>
<accession>A0ABP4UJK8</accession>
<feature type="domain" description="AAA" evidence="1">
    <location>
        <begin position="5"/>
        <end position="181"/>
    </location>
</feature>
<dbReference type="EMBL" id="BAAANY010000031">
    <property type="protein sequence ID" value="GAA1705864.1"/>
    <property type="molecule type" value="Genomic_DNA"/>
</dbReference>
<dbReference type="PANTHER" id="PTHR13696">
    <property type="entry name" value="P-LOOP CONTAINING NUCLEOSIDE TRIPHOSPHATE HYDROLASE"/>
    <property type="match status" value="1"/>
</dbReference>
<sequence>MSGPRVLTFANQKGGVGKTTTVACLGAALAEAGRRVLLVDLDPQACLTFSVGLDPDAIEVSLYEVMLGLVDPRAVVVGTEEGPDLLPASIDLAGCEARLLPVQDREYRLRQALTRIAEDGRSYDDILIDCPPTLGMLTINGLTAADALIIPMQCETLAYRGVGQLLDTVTIDVVGITNPNLRILGVLPTLYDGRTAHSREVLADISQRYGVDVLEPAIPRTIRFAEAPAAGRTLLATDSASKGAKAYRKLAKSLLGPEFANF</sequence>
<evidence type="ECO:0000259" key="1">
    <source>
        <dbReference type="Pfam" id="PF13614"/>
    </source>
</evidence>
<dbReference type="InterPro" id="IPR027417">
    <property type="entry name" value="P-loop_NTPase"/>
</dbReference>
<dbReference type="InterPro" id="IPR025669">
    <property type="entry name" value="AAA_dom"/>
</dbReference>
<dbReference type="Proteomes" id="UP001500618">
    <property type="component" value="Unassembled WGS sequence"/>
</dbReference>
<evidence type="ECO:0000313" key="2">
    <source>
        <dbReference type="EMBL" id="GAA1705864.1"/>
    </source>
</evidence>
<name>A0ABP4UJK8_9ACTN</name>
<dbReference type="PIRSF" id="PIRSF009320">
    <property type="entry name" value="Nuc_binding_HP_1000"/>
    <property type="match status" value="1"/>
</dbReference>